<dbReference type="GO" id="GO:0003676">
    <property type="term" value="F:nucleic acid binding"/>
    <property type="evidence" value="ECO:0007669"/>
    <property type="project" value="InterPro"/>
</dbReference>
<keyword evidence="1" id="KW-0808">Transferase</keyword>
<evidence type="ECO:0000259" key="7">
    <source>
        <dbReference type="PROSITE" id="PS50994"/>
    </source>
</evidence>
<dbReference type="PANTHER" id="PTHR37984">
    <property type="entry name" value="PROTEIN CBG26694"/>
    <property type="match status" value="1"/>
</dbReference>
<evidence type="ECO:0000256" key="2">
    <source>
        <dbReference type="ARBA" id="ARBA00022695"/>
    </source>
</evidence>
<organism evidence="8">
    <name type="scientific">Tanacetum cinerariifolium</name>
    <name type="common">Dalmatian daisy</name>
    <name type="synonym">Chrysanthemum cinerariifolium</name>
    <dbReference type="NCBI Taxonomy" id="118510"/>
    <lineage>
        <taxon>Eukaryota</taxon>
        <taxon>Viridiplantae</taxon>
        <taxon>Streptophyta</taxon>
        <taxon>Embryophyta</taxon>
        <taxon>Tracheophyta</taxon>
        <taxon>Spermatophyta</taxon>
        <taxon>Magnoliopsida</taxon>
        <taxon>eudicotyledons</taxon>
        <taxon>Gunneridae</taxon>
        <taxon>Pentapetalae</taxon>
        <taxon>asterids</taxon>
        <taxon>campanulids</taxon>
        <taxon>Asterales</taxon>
        <taxon>Asteraceae</taxon>
        <taxon>Asteroideae</taxon>
        <taxon>Anthemideae</taxon>
        <taxon>Anthemidinae</taxon>
        <taxon>Tanacetum</taxon>
    </lineage>
</organism>
<dbReference type="InterPro" id="IPR041373">
    <property type="entry name" value="RT_RNaseH"/>
</dbReference>
<dbReference type="GO" id="GO:0003964">
    <property type="term" value="F:RNA-directed DNA polymerase activity"/>
    <property type="evidence" value="ECO:0007669"/>
    <property type="project" value="UniProtKB-KW"/>
</dbReference>
<protein>
    <submittedName>
        <fullName evidence="8">Reverse transcriptase domain-containing protein</fullName>
    </submittedName>
</protein>
<keyword evidence="5" id="KW-0378">Hydrolase</keyword>
<gene>
    <name evidence="8" type="ORF">Tci_025208</name>
</gene>
<dbReference type="InterPro" id="IPR036397">
    <property type="entry name" value="RNaseH_sf"/>
</dbReference>
<dbReference type="InterPro" id="IPR012337">
    <property type="entry name" value="RNaseH-like_sf"/>
</dbReference>
<dbReference type="EMBL" id="BKCJ010003140">
    <property type="protein sequence ID" value="GEU53230.1"/>
    <property type="molecule type" value="Genomic_DNA"/>
</dbReference>
<accession>A0A6L2KWT2</accession>
<dbReference type="PANTHER" id="PTHR37984:SF5">
    <property type="entry name" value="PROTEIN NYNRIN-LIKE"/>
    <property type="match status" value="1"/>
</dbReference>
<evidence type="ECO:0000256" key="5">
    <source>
        <dbReference type="ARBA" id="ARBA00022801"/>
    </source>
</evidence>
<evidence type="ECO:0000313" key="8">
    <source>
        <dbReference type="EMBL" id="GEU53230.1"/>
    </source>
</evidence>
<dbReference type="InterPro" id="IPR043502">
    <property type="entry name" value="DNA/RNA_pol_sf"/>
</dbReference>
<name>A0A6L2KWT2_TANCI</name>
<dbReference type="InterPro" id="IPR050951">
    <property type="entry name" value="Retrovirus_Pol_polyprotein"/>
</dbReference>
<keyword evidence="6 8" id="KW-0695">RNA-directed DNA polymerase</keyword>
<evidence type="ECO:0000256" key="4">
    <source>
        <dbReference type="ARBA" id="ARBA00022759"/>
    </source>
</evidence>
<evidence type="ECO:0000256" key="1">
    <source>
        <dbReference type="ARBA" id="ARBA00022679"/>
    </source>
</evidence>
<reference evidence="8" key="1">
    <citation type="journal article" date="2019" name="Sci. Rep.">
        <title>Draft genome of Tanacetum cinerariifolium, the natural source of mosquito coil.</title>
        <authorList>
            <person name="Yamashiro T."/>
            <person name="Shiraishi A."/>
            <person name="Satake H."/>
            <person name="Nakayama K."/>
        </authorList>
    </citation>
    <scope>NUCLEOTIDE SEQUENCE</scope>
</reference>
<dbReference type="SUPFAM" id="SSF53098">
    <property type="entry name" value="Ribonuclease H-like"/>
    <property type="match status" value="1"/>
</dbReference>
<sequence length="382" mass="45004">MMMNKANVLNLMKMKEDEEKLVSISQCAKSGYSVTFISKFVQDSGLGAVLMQREKVIVYESRQVKIHEKNYTTHDLELGAVVFALKIWRHYLYGTKYTVFIDHKSLQHILDQKELNMRQHHWLELLSNYDCEIRYHPGKANILEAQTEVRKLKNLKTEDVEGIPQWKWDNFTINFVTKLPRTQSRNDTIWVIVSRLTKSAHFLPMRESDPMGKLARLYLKEVVTRHRIPVSVIYDRNPRFTSNFWRSFQKAMGTQLDMSTTYHPETDGQNERTIQTLEDMLRVCVIDFENGWERHLPLIEFSYNNSYHASIKVTPFEALYGRKCRSPFCWAEVEDAQLTGPELIHETTEKIVQIKQRIQDARDRQKSYADVRPKPLEFHVGD</sequence>
<dbReference type="CDD" id="cd09274">
    <property type="entry name" value="RNase_HI_RT_Ty3"/>
    <property type="match status" value="1"/>
</dbReference>
<dbReference type="SUPFAM" id="SSF56672">
    <property type="entry name" value="DNA/RNA polymerases"/>
    <property type="match status" value="1"/>
</dbReference>
<evidence type="ECO:0000256" key="3">
    <source>
        <dbReference type="ARBA" id="ARBA00022722"/>
    </source>
</evidence>
<comment type="caution">
    <text evidence="8">The sequence shown here is derived from an EMBL/GenBank/DDBJ whole genome shotgun (WGS) entry which is preliminary data.</text>
</comment>
<keyword evidence="3" id="KW-0540">Nuclease</keyword>
<dbReference type="GO" id="GO:0016787">
    <property type="term" value="F:hydrolase activity"/>
    <property type="evidence" value="ECO:0007669"/>
    <property type="project" value="UniProtKB-KW"/>
</dbReference>
<evidence type="ECO:0000256" key="6">
    <source>
        <dbReference type="ARBA" id="ARBA00022918"/>
    </source>
</evidence>
<dbReference type="PROSITE" id="PS50994">
    <property type="entry name" value="INTEGRASE"/>
    <property type="match status" value="1"/>
</dbReference>
<dbReference type="AlphaFoldDB" id="A0A6L2KWT2"/>
<keyword evidence="2" id="KW-0548">Nucleotidyltransferase</keyword>
<dbReference type="GO" id="GO:0015074">
    <property type="term" value="P:DNA integration"/>
    <property type="evidence" value="ECO:0007669"/>
    <property type="project" value="InterPro"/>
</dbReference>
<dbReference type="InterPro" id="IPR001584">
    <property type="entry name" value="Integrase_cat-core"/>
</dbReference>
<dbReference type="GO" id="GO:0004519">
    <property type="term" value="F:endonuclease activity"/>
    <property type="evidence" value="ECO:0007669"/>
    <property type="project" value="UniProtKB-KW"/>
</dbReference>
<proteinExistence type="predicted"/>
<keyword evidence="4" id="KW-0255">Endonuclease</keyword>
<dbReference type="Gene3D" id="3.30.420.10">
    <property type="entry name" value="Ribonuclease H-like superfamily/Ribonuclease H"/>
    <property type="match status" value="1"/>
</dbReference>
<dbReference type="Pfam" id="PF17917">
    <property type="entry name" value="RT_RNaseH"/>
    <property type="match status" value="1"/>
</dbReference>
<feature type="domain" description="Integrase catalytic" evidence="7">
    <location>
        <begin position="160"/>
        <end position="323"/>
    </location>
</feature>